<feature type="chain" id="PRO_5032743415" evidence="1">
    <location>
        <begin position="17"/>
        <end position="688"/>
    </location>
</feature>
<proteinExistence type="predicted"/>
<gene>
    <name evidence="2" type="ORF">PGLA2088_LOCUS45102</name>
</gene>
<reference evidence="2" key="1">
    <citation type="submission" date="2021-02" db="EMBL/GenBank/DDBJ databases">
        <authorList>
            <person name="Dougan E. K."/>
            <person name="Rhodes N."/>
            <person name="Thang M."/>
            <person name="Chan C."/>
        </authorList>
    </citation>
    <scope>NUCLEOTIDE SEQUENCE</scope>
</reference>
<dbReference type="EMBL" id="CAJNNW010035544">
    <property type="protein sequence ID" value="CAE8728397.1"/>
    <property type="molecule type" value="Genomic_DNA"/>
</dbReference>
<comment type="caution">
    <text evidence="2">The sequence shown here is derived from an EMBL/GenBank/DDBJ whole genome shotgun (WGS) entry which is preliminary data.</text>
</comment>
<evidence type="ECO:0000313" key="3">
    <source>
        <dbReference type="Proteomes" id="UP000626109"/>
    </source>
</evidence>
<accession>A0A813LE11</accession>
<protein>
    <submittedName>
        <fullName evidence="2">Uncharacterized protein</fullName>
    </submittedName>
</protein>
<evidence type="ECO:0000256" key="1">
    <source>
        <dbReference type="SAM" id="SignalP"/>
    </source>
</evidence>
<feature type="signal peptide" evidence="1">
    <location>
        <begin position="1"/>
        <end position="16"/>
    </location>
</feature>
<evidence type="ECO:0000313" key="2">
    <source>
        <dbReference type="EMBL" id="CAE8728397.1"/>
    </source>
</evidence>
<organism evidence="2 3">
    <name type="scientific">Polarella glacialis</name>
    <name type="common">Dinoflagellate</name>
    <dbReference type="NCBI Taxonomy" id="89957"/>
    <lineage>
        <taxon>Eukaryota</taxon>
        <taxon>Sar</taxon>
        <taxon>Alveolata</taxon>
        <taxon>Dinophyceae</taxon>
        <taxon>Suessiales</taxon>
        <taxon>Suessiaceae</taxon>
        <taxon>Polarella</taxon>
    </lineage>
</organism>
<keyword evidence="1" id="KW-0732">Signal</keyword>
<dbReference type="AlphaFoldDB" id="A0A813LE11"/>
<name>A0A813LE11_POLGL</name>
<sequence>MCCLIIVITHFDMVACYCNQEWGDASSVASAFSIGQWESMAAINLFSKIHKPLVTELTLAVKKHSMQRFITREALASDAVCLGRTTGAAQFETWVREMTLAQQGSDLLGMRLCSDFESVPKIMRRAWTGKDVIEKQRAVMGYLHCLQVMRQQVSQTFYDTELVGLNKQFQLQYMDESLMKVLASSVPPVDLVHVVGFKTALQRYTATEKDKRDSVASTLADNLRKADWAYIEEVIHADMVTIKGRQAKTAQAVARSDKMNLQYMQKRYADGNMRVQEHMSAQLAYRRLDDLSDAAQVVNAAVQNHRAETSYIIACLDFTIWPSEVLFVEEAQSQIQTHTLIKHRRLVEDKLMAADLNISNSASVYFHIVDQHNADRRRLMQPMQVIYSNSFPHSDWKDSSVMRGKVGPAPLIRVKDMRGYDYEQDIDTSRMTAQERTEQRGVPCACEIIKCCLAGMQLTSDDLVVVADIMPNRFAELGAAMYELQKNSSGPDLVYHGFFKNPGQASELRGHMAGHLLENWWETHVDAGPPVRPVSSTENIALPDLKVANWIQGGVAILPTATLLAKFPVGSPYKDQLQTLMDAFKTANQLPIVANAAAGARSTAVAMPNFCQNPPADLTRDCDLVSIPVGDVAGELGRSASVADRPVVIITSTGIYIASSSDADMTVEASELFGFNTGHFEMKPVGSD</sequence>
<dbReference type="Proteomes" id="UP000626109">
    <property type="component" value="Unassembled WGS sequence"/>
</dbReference>